<dbReference type="EMBL" id="JAFBEB010000003">
    <property type="protein sequence ID" value="MBM7589572.1"/>
    <property type="molecule type" value="Genomic_DNA"/>
</dbReference>
<dbReference type="Gene3D" id="3.40.50.1400">
    <property type="match status" value="2"/>
</dbReference>
<dbReference type="SUPFAM" id="SSF53800">
    <property type="entry name" value="Chelatase"/>
    <property type="match status" value="1"/>
</dbReference>
<dbReference type="Pfam" id="PF01903">
    <property type="entry name" value="CbiX"/>
    <property type="match status" value="1"/>
</dbReference>
<evidence type="ECO:0000313" key="3">
    <source>
        <dbReference type="EMBL" id="MBM7589572.1"/>
    </source>
</evidence>
<dbReference type="GO" id="GO:0046872">
    <property type="term" value="F:metal ion binding"/>
    <property type="evidence" value="ECO:0007669"/>
    <property type="project" value="UniProtKB-KW"/>
</dbReference>
<evidence type="ECO:0000256" key="2">
    <source>
        <dbReference type="ARBA" id="ARBA00023239"/>
    </source>
</evidence>
<keyword evidence="4" id="KW-1185">Reference proteome</keyword>
<dbReference type="InterPro" id="IPR002762">
    <property type="entry name" value="CbiX-like"/>
</dbReference>
<gene>
    <name evidence="3" type="ORF">JOD01_001172</name>
</gene>
<evidence type="ECO:0000256" key="1">
    <source>
        <dbReference type="ARBA" id="ARBA00022723"/>
    </source>
</evidence>
<name>A0A938Y0Y3_9BACL</name>
<proteinExistence type="predicted"/>
<dbReference type="GO" id="GO:0016829">
    <property type="term" value="F:lyase activity"/>
    <property type="evidence" value="ECO:0007669"/>
    <property type="project" value="UniProtKB-KW"/>
</dbReference>
<dbReference type="InterPro" id="IPR050963">
    <property type="entry name" value="Sirohydro_Cobaltochel/CbiX"/>
</dbReference>
<dbReference type="RefSeq" id="WP_204517300.1">
    <property type="nucleotide sequence ID" value="NZ_BAABIN010000038.1"/>
</dbReference>
<keyword evidence="2" id="KW-0456">Lyase</keyword>
<comment type="caution">
    <text evidence="3">The sequence shown here is derived from an EMBL/GenBank/DDBJ whole genome shotgun (WGS) entry which is preliminary data.</text>
</comment>
<protein>
    <submittedName>
        <fullName evidence="3">Sirohydrochlorin ferrochelatase</fullName>
    </submittedName>
</protein>
<dbReference type="PANTHER" id="PTHR33542">
    <property type="entry name" value="SIROHYDROCHLORIN FERROCHELATASE, CHLOROPLASTIC"/>
    <property type="match status" value="1"/>
</dbReference>
<organism evidence="3 4">
    <name type="scientific">Brevibacillus fulvus</name>
    <dbReference type="NCBI Taxonomy" id="1125967"/>
    <lineage>
        <taxon>Bacteria</taxon>
        <taxon>Bacillati</taxon>
        <taxon>Bacillota</taxon>
        <taxon>Bacilli</taxon>
        <taxon>Bacillales</taxon>
        <taxon>Paenibacillaceae</taxon>
        <taxon>Brevibacillus</taxon>
    </lineage>
</organism>
<keyword evidence="1" id="KW-0479">Metal-binding</keyword>
<dbReference type="AlphaFoldDB" id="A0A938Y0Y3"/>
<accession>A0A938Y0Y3</accession>
<dbReference type="Proteomes" id="UP000717624">
    <property type="component" value="Unassembled WGS sequence"/>
</dbReference>
<evidence type="ECO:0000313" key="4">
    <source>
        <dbReference type="Proteomes" id="UP000717624"/>
    </source>
</evidence>
<reference evidence="3" key="1">
    <citation type="submission" date="2021-01" db="EMBL/GenBank/DDBJ databases">
        <title>Genomic Encyclopedia of Type Strains, Phase IV (KMG-IV): sequencing the most valuable type-strain genomes for metagenomic binning, comparative biology and taxonomic classification.</title>
        <authorList>
            <person name="Goeker M."/>
        </authorList>
    </citation>
    <scope>NUCLEOTIDE SEQUENCE</scope>
    <source>
        <strain evidence="3">DSM 25523</strain>
    </source>
</reference>
<sequence>MKKSGVLIIGHGSSSSSWVQLVDEAVSQIQVPVPVVASFLEMVEGRLIEDGIRALEKQGVNQIIAVPLFVASGSTHIDEIGGLLGVRDSAGLDEEIVPIETEAEIIFCPPMDDHPLIVEILLERARELVKQPEKETLLLVGHGADEGENHAKWEAVLQRLAVKLRQELGLKAATYGTLHPDNLTRRASAIARKNRMIVLPLFLSEGYFTKTVVPSRLQGLSYLYNGKAYLPHPAVTRWLQTTIEEQLANSSLQTV</sequence>
<dbReference type="PANTHER" id="PTHR33542:SF3">
    <property type="entry name" value="SIROHYDROCHLORIN FERROCHELATASE, CHLOROPLASTIC"/>
    <property type="match status" value="1"/>
</dbReference>